<protein>
    <submittedName>
        <fullName evidence="4">Prolyl-AMP ligase</fullName>
    </submittedName>
</protein>
<dbReference type="InterPro" id="IPR020459">
    <property type="entry name" value="AMP-binding"/>
</dbReference>
<accession>A0ABR5J7I0</accession>
<evidence type="ECO:0000259" key="3">
    <source>
        <dbReference type="Pfam" id="PF13193"/>
    </source>
</evidence>
<dbReference type="InterPro" id="IPR020845">
    <property type="entry name" value="AMP-binding_CS"/>
</dbReference>
<dbReference type="Proteomes" id="UP000037020">
    <property type="component" value="Unassembled WGS sequence"/>
</dbReference>
<gene>
    <name evidence="4" type="ORF">ADK38_15020</name>
</gene>
<name>A0ABR5J7I0_9ACTN</name>
<dbReference type="EMBL" id="LGUT01001260">
    <property type="protein sequence ID" value="KOG89308.1"/>
    <property type="molecule type" value="Genomic_DNA"/>
</dbReference>
<keyword evidence="4" id="KW-0436">Ligase</keyword>
<keyword evidence="5" id="KW-1185">Reference proteome</keyword>
<dbReference type="InterPro" id="IPR025110">
    <property type="entry name" value="AMP-bd_C"/>
</dbReference>
<dbReference type="InterPro" id="IPR042099">
    <property type="entry name" value="ANL_N_sf"/>
</dbReference>
<dbReference type="InterPro" id="IPR000873">
    <property type="entry name" value="AMP-dep_synth/lig_dom"/>
</dbReference>
<dbReference type="PRINTS" id="PR00154">
    <property type="entry name" value="AMPBINDING"/>
</dbReference>
<dbReference type="RefSeq" id="WP_030877473.1">
    <property type="nucleotide sequence ID" value="NZ_JBIRHZ010000008.1"/>
</dbReference>
<reference evidence="4 5" key="1">
    <citation type="submission" date="2015-07" db="EMBL/GenBank/DDBJ databases">
        <authorList>
            <person name="Ju K.-S."/>
            <person name="Doroghazi J.R."/>
            <person name="Metcalf W.W."/>
        </authorList>
    </citation>
    <scope>NUCLEOTIDE SEQUENCE [LARGE SCALE GENOMIC DNA]</scope>
    <source>
        <strain evidence="4 5">NRRL B-3589</strain>
    </source>
</reference>
<organism evidence="4 5">
    <name type="scientific">Streptomyces varsoviensis</name>
    <dbReference type="NCBI Taxonomy" id="67373"/>
    <lineage>
        <taxon>Bacteria</taxon>
        <taxon>Bacillati</taxon>
        <taxon>Actinomycetota</taxon>
        <taxon>Actinomycetes</taxon>
        <taxon>Kitasatosporales</taxon>
        <taxon>Streptomycetaceae</taxon>
        <taxon>Streptomyces</taxon>
    </lineage>
</organism>
<evidence type="ECO:0000256" key="1">
    <source>
        <dbReference type="SAM" id="MobiDB-lite"/>
    </source>
</evidence>
<sequence length="509" mass="53874">MLHQLVIDAARRDPGALAVHGPDGRLTYGELDALADRCRAALAARGVRPGDRVVLWAGKSTRAVALMQGCLRLGAVYVPVADSNPPSRAALIGRGCGAALTVTDASGAARTADAPWEAGPLATFEELLGPVNGPAGPDDLDSPDDLDDLDIPDSPGGPGGPGAPDDLAYILYTSGSTGEPKGVCLSHRNALAFVTWACELLGLGPSDRLANHAPFNFDLSVFDLYAAFHAGASVHLISSELAYAPDQLVTFLRRNELTVWYSVPSALSLMMAKGGLFEEAPPPALRVCVFAGEPFPLPQVKELRARWPEVRMFNWYGPTETNVCTSYEVTADVAERSAALPIGTVCSGDSVTLVPQERDGEYELLVSGPTVMLGYWGREPHTGPYATGDIVRVGDGGDLEFAGRRDHLVKVRGQRVELGEVESVIGAHPAVADAAVVVVGSGLEAALHAVVTKRAPDARVSLLGLKEFSAARLPSYMIVDALHVVDELPRTLNGKKDRMRMARDITPGQ</sequence>
<feature type="domain" description="AMP-binding enzyme C-terminal" evidence="3">
    <location>
        <begin position="420"/>
        <end position="495"/>
    </location>
</feature>
<dbReference type="PANTHER" id="PTHR45527">
    <property type="entry name" value="NONRIBOSOMAL PEPTIDE SYNTHETASE"/>
    <property type="match status" value="1"/>
</dbReference>
<feature type="compositionally biased region" description="Acidic residues" evidence="1">
    <location>
        <begin position="138"/>
        <end position="151"/>
    </location>
</feature>
<dbReference type="Gene3D" id="3.30.300.30">
    <property type="match status" value="1"/>
</dbReference>
<evidence type="ECO:0000259" key="2">
    <source>
        <dbReference type="Pfam" id="PF00501"/>
    </source>
</evidence>
<dbReference type="PANTHER" id="PTHR45527:SF1">
    <property type="entry name" value="FATTY ACID SYNTHASE"/>
    <property type="match status" value="1"/>
</dbReference>
<dbReference type="PROSITE" id="PS00455">
    <property type="entry name" value="AMP_BINDING"/>
    <property type="match status" value="1"/>
</dbReference>
<comment type="caution">
    <text evidence="4">The sequence shown here is derived from an EMBL/GenBank/DDBJ whole genome shotgun (WGS) entry which is preliminary data.</text>
</comment>
<dbReference type="InterPro" id="IPR045851">
    <property type="entry name" value="AMP-bd_C_sf"/>
</dbReference>
<dbReference type="Pfam" id="PF00501">
    <property type="entry name" value="AMP-binding"/>
    <property type="match status" value="1"/>
</dbReference>
<feature type="domain" description="AMP-dependent synthetase/ligase" evidence="2">
    <location>
        <begin position="9"/>
        <end position="376"/>
    </location>
</feature>
<proteinExistence type="predicted"/>
<feature type="region of interest" description="Disordered" evidence="1">
    <location>
        <begin position="127"/>
        <end position="162"/>
    </location>
</feature>
<evidence type="ECO:0000313" key="5">
    <source>
        <dbReference type="Proteomes" id="UP000037020"/>
    </source>
</evidence>
<evidence type="ECO:0000313" key="4">
    <source>
        <dbReference type="EMBL" id="KOG89308.1"/>
    </source>
</evidence>
<dbReference type="GO" id="GO:0016874">
    <property type="term" value="F:ligase activity"/>
    <property type="evidence" value="ECO:0007669"/>
    <property type="project" value="UniProtKB-KW"/>
</dbReference>
<dbReference type="SUPFAM" id="SSF56801">
    <property type="entry name" value="Acetyl-CoA synthetase-like"/>
    <property type="match status" value="1"/>
</dbReference>
<dbReference type="Gene3D" id="3.40.50.12780">
    <property type="entry name" value="N-terminal domain of ligase-like"/>
    <property type="match status" value="1"/>
</dbReference>
<dbReference type="Pfam" id="PF13193">
    <property type="entry name" value="AMP-binding_C"/>
    <property type="match status" value="1"/>
</dbReference>